<evidence type="ECO:0000256" key="4">
    <source>
        <dbReference type="ARBA" id="ARBA00022823"/>
    </source>
</evidence>
<sequence length="465" mass="47449">MADIIEMPKLSDTMTVGTLVKWLKKEGDTVANGDMLAEVETDKATMELECFFDGTLLKIFAEAGAQVEIGAPLCAIGEKGEKVEAPAKKSPVAAGENEAAKPAAGAPAAAAAPAPAAASIAPTPVTPTAPSAPVVPAIAATVPTPAGTGTNAPAGRVKISPLAKKLAAEKGIDPSRVKGSGPGGRIVRADILAALENPALLSPAAGAASGGKAAGGSGRPAKPTWAWRSALDKSAIQAPGTAPLSNMRATIAKRLVESKTQFPHFYLEIEVDAAPLGALREQLNAGLGNDGVRLSVNDLILKASALALRAVPQVNSSWSDAGIVSHGATHVSFAVAIDDGLITPVIKDTDRKSVFEISAEAKDLAKRAKSKKLAPAEFTGGTFCVSNLGMMGITRFSAIINPPNAAILAVGTTVKKPVVVKDQITIGERMVLTLSCDHRVVDGALAAQFLNAVKAHLETPALLLL</sequence>
<proteinExistence type="inferred from homology"/>
<feature type="region of interest" description="Disordered" evidence="9">
    <location>
        <begin position="205"/>
        <end position="224"/>
    </location>
</feature>
<dbReference type="InterPro" id="IPR011053">
    <property type="entry name" value="Single_hybrid_motif"/>
</dbReference>
<dbReference type="Gene3D" id="4.10.320.10">
    <property type="entry name" value="E3-binding domain"/>
    <property type="match status" value="1"/>
</dbReference>
<dbReference type="SUPFAM" id="SSF52777">
    <property type="entry name" value="CoA-dependent acyltransferases"/>
    <property type="match status" value="1"/>
</dbReference>
<name>A0A139SJD9_9BACT</name>
<dbReference type="Pfam" id="PF00364">
    <property type="entry name" value="Biotin_lipoyl"/>
    <property type="match status" value="1"/>
</dbReference>
<dbReference type="GO" id="GO:0004742">
    <property type="term" value="F:dihydrolipoyllysine-residue acetyltransferase activity"/>
    <property type="evidence" value="ECO:0007669"/>
    <property type="project" value="UniProtKB-UniRule"/>
</dbReference>
<feature type="compositionally biased region" description="Gly residues" evidence="9">
    <location>
        <begin position="208"/>
        <end position="218"/>
    </location>
</feature>
<dbReference type="PROSITE" id="PS51826">
    <property type="entry name" value="PSBD"/>
    <property type="match status" value="1"/>
</dbReference>
<evidence type="ECO:0000259" key="10">
    <source>
        <dbReference type="PROSITE" id="PS50968"/>
    </source>
</evidence>
<gene>
    <name evidence="12" type="ORF">AXK11_07970</name>
</gene>
<dbReference type="GO" id="GO:0006086">
    <property type="term" value="P:pyruvate decarboxylation to acetyl-CoA"/>
    <property type="evidence" value="ECO:0007669"/>
    <property type="project" value="InterPro"/>
</dbReference>
<evidence type="ECO:0000256" key="5">
    <source>
        <dbReference type="ARBA" id="ARBA00023315"/>
    </source>
</evidence>
<dbReference type="PANTHER" id="PTHR23151:SF90">
    <property type="entry name" value="DIHYDROLIPOYLLYSINE-RESIDUE ACETYLTRANSFERASE COMPONENT OF PYRUVATE DEHYDROGENASE COMPLEX, MITOCHONDRIAL-RELATED"/>
    <property type="match status" value="1"/>
</dbReference>
<dbReference type="Gene3D" id="3.30.559.10">
    <property type="entry name" value="Chloramphenicol acetyltransferase-like domain"/>
    <property type="match status" value="1"/>
</dbReference>
<dbReference type="Gene3D" id="2.40.50.100">
    <property type="match status" value="1"/>
</dbReference>
<comment type="similarity">
    <text evidence="1 8">Belongs to the 2-oxoacid dehydrogenase family.</text>
</comment>
<dbReference type="InterPro" id="IPR001078">
    <property type="entry name" value="2-oxoacid_DH_actylTfrase"/>
</dbReference>
<organism evidence="12 13">
    <name type="scientific">Cephaloticoccus primus</name>
    <dbReference type="NCBI Taxonomy" id="1548207"/>
    <lineage>
        <taxon>Bacteria</taxon>
        <taxon>Pseudomonadati</taxon>
        <taxon>Verrucomicrobiota</taxon>
        <taxon>Opitutia</taxon>
        <taxon>Opitutales</taxon>
        <taxon>Opitutaceae</taxon>
        <taxon>Cephaloticoccus</taxon>
    </lineage>
</organism>
<dbReference type="InterPro" id="IPR006257">
    <property type="entry name" value="LAT1"/>
</dbReference>
<dbReference type="InterPro" id="IPR023213">
    <property type="entry name" value="CAT-like_dom_sf"/>
</dbReference>
<comment type="catalytic activity">
    <reaction evidence="7 8">
        <text>N(6)-[(R)-dihydrolipoyl]-L-lysyl-[protein] + acetyl-CoA = N(6)-[(R)-S(8)-acetyldihydrolipoyl]-L-lysyl-[protein] + CoA</text>
        <dbReference type="Rhea" id="RHEA:17017"/>
        <dbReference type="Rhea" id="RHEA-COMP:10475"/>
        <dbReference type="Rhea" id="RHEA-COMP:10478"/>
        <dbReference type="ChEBI" id="CHEBI:57287"/>
        <dbReference type="ChEBI" id="CHEBI:57288"/>
        <dbReference type="ChEBI" id="CHEBI:83100"/>
        <dbReference type="ChEBI" id="CHEBI:83111"/>
        <dbReference type="EC" id="2.3.1.12"/>
    </reaction>
</comment>
<keyword evidence="5 8" id="KW-0012">Acyltransferase</keyword>
<evidence type="ECO:0000256" key="6">
    <source>
        <dbReference type="ARBA" id="ARBA00025211"/>
    </source>
</evidence>
<dbReference type="InterPro" id="IPR000089">
    <property type="entry name" value="Biotin_lipoyl"/>
</dbReference>
<dbReference type="GO" id="GO:0045254">
    <property type="term" value="C:pyruvate dehydrogenase complex"/>
    <property type="evidence" value="ECO:0007669"/>
    <property type="project" value="UniProtKB-UniRule"/>
</dbReference>
<evidence type="ECO:0000256" key="9">
    <source>
        <dbReference type="SAM" id="MobiDB-lite"/>
    </source>
</evidence>
<evidence type="ECO:0000313" key="13">
    <source>
        <dbReference type="Proteomes" id="UP000070058"/>
    </source>
</evidence>
<dbReference type="Pfam" id="PF00198">
    <property type="entry name" value="2-oxoacid_dh"/>
    <property type="match status" value="1"/>
</dbReference>
<dbReference type="EC" id="2.3.1.12" evidence="8"/>
<comment type="subunit">
    <text evidence="2">Forms a 24-polypeptide structural core with octahedral symmetry.</text>
</comment>
<evidence type="ECO:0000256" key="8">
    <source>
        <dbReference type="RuleBase" id="RU361137"/>
    </source>
</evidence>
<evidence type="ECO:0000313" key="12">
    <source>
        <dbReference type="EMBL" id="KXU34657.1"/>
    </source>
</evidence>
<dbReference type="CDD" id="cd06849">
    <property type="entry name" value="lipoyl_domain"/>
    <property type="match status" value="1"/>
</dbReference>
<dbReference type="InterPro" id="IPR045257">
    <property type="entry name" value="E2/Pdx1"/>
</dbReference>
<feature type="domain" description="Peripheral subunit-binding (PSBD)" evidence="11">
    <location>
        <begin position="158"/>
        <end position="195"/>
    </location>
</feature>
<evidence type="ECO:0000256" key="7">
    <source>
        <dbReference type="ARBA" id="ARBA00048370"/>
    </source>
</evidence>
<dbReference type="Proteomes" id="UP000070058">
    <property type="component" value="Unassembled WGS sequence"/>
</dbReference>
<keyword evidence="4 8" id="KW-0450">Lipoyl</keyword>
<reference evidence="13" key="1">
    <citation type="submission" date="2016-02" db="EMBL/GenBank/DDBJ databases">
        <authorList>
            <person name="Sanders J.G."/>
            <person name="Lin J.Y."/>
            <person name="Wertz J.T."/>
            <person name="Russell J.A."/>
            <person name="Moreau C.S."/>
            <person name="Powell S."/>
        </authorList>
    </citation>
    <scope>NUCLEOTIDE SEQUENCE [LARGE SCALE GENOMIC DNA]</scope>
    <source>
        <strain evidence="13">CAG34</strain>
    </source>
</reference>
<dbReference type="AlphaFoldDB" id="A0A139SJD9"/>
<dbReference type="RefSeq" id="WP_068631024.1">
    <property type="nucleotide sequence ID" value="NZ_LSZQ01000059.1"/>
</dbReference>
<dbReference type="InterPro" id="IPR036625">
    <property type="entry name" value="E3-bd_dom_sf"/>
</dbReference>
<dbReference type="STRING" id="1548207.AXK11_07970"/>
<evidence type="ECO:0000256" key="3">
    <source>
        <dbReference type="ARBA" id="ARBA00022679"/>
    </source>
</evidence>
<dbReference type="NCBIfam" id="TIGR01349">
    <property type="entry name" value="PDHac_trf_mito"/>
    <property type="match status" value="1"/>
</dbReference>
<dbReference type="SUPFAM" id="SSF51230">
    <property type="entry name" value="Single hybrid motif"/>
    <property type="match status" value="1"/>
</dbReference>
<evidence type="ECO:0000259" key="11">
    <source>
        <dbReference type="PROSITE" id="PS51826"/>
    </source>
</evidence>
<dbReference type="FunFam" id="2.40.50.100:FF:000010">
    <property type="entry name" value="Acetyltransferase component of pyruvate dehydrogenase complex"/>
    <property type="match status" value="1"/>
</dbReference>
<feature type="domain" description="Lipoyl-binding" evidence="10">
    <location>
        <begin position="2"/>
        <end position="77"/>
    </location>
</feature>
<evidence type="ECO:0000256" key="1">
    <source>
        <dbReference type="ARBA" id="ARBA00007317"/>
    </source>
</evidence>
<dbReference type="OrthoDB" id="9805770at2"/>
<comment type="cofactor">
    <cofactor evidence="8">
        <name>(R)-lipoate</name>
        <dbReference type="ChEBI" id="CHEBI:83088"/>
    </cofactor>
    <text evidence="8">Binds 1 lipoyl cofactor covalently.</text>
</comment>
<comment type="function">
    <text evidence="6">The pyruvate dehydrogenase complex catalyzes the overall conversion of pyruvate to acetyl-CoA and CO(2). It contains multiple copies of three enzymatic components: pyruvate dehydrogenase (E1), dihydrolipoamide acetyltransferase (E2) and lipoamide dehydrogenase (E3).</text>
</comment>
<dbReference type="Pfam" id="PF02817">
    <property type="entry name" value="E3_binding"/>
    <property type="match status" value="1"/>
</dbReference>
<comment type="caution">
    <text evidence="12">The sequence shown here is derived from an EMBL/GenBank/DDBJ whole genome shotgun (WGS) entry which is preliminary data.</text>
</comment>
<dbReference type="PROSITE" id="PS50968">
    <property type="entry name" value="BIOTINYL_LIPOYL"/>
    <property type="match status" value="1"/>
</dbReference>
<dbReference type="InterPro" id="IPR004167">
    <property type="entry name" value="PSBD"/>
</dbReference>
<evidence type="ECO:0000256" key="2">
    <source>
        <dbReference type="ARBA" id="ARBA00011484"/>
    </source>
</evidence>
<dbReference type="PANTHER" id="PTHR23151">
    <property type="entry name" value="DIHYDROLIPOAMIDE ACETYL/SUCCINYL-TRANSFERASE-RELATED"/>
    <property type="match status" value="1"/>
</dbReference>
<keyword evidence="13" id="KW-1185">Reference proteome</keyword>
<dbReference type="SUPFAM" id="SSF47005">
    <property type="entry name" value="Peripheral subunit-binding domain of 2-oxo acid dehydrogenase complex"/>
    <property type="match status" value="1"/>
</dbReference>
<accession>A0A139SJD9</accession>
<dbReference type="EMBL" id="LSZQ01000059">
    <property type="protein sequence ID" value="KXU34657.1"/>
    <property type="molecule type" value="Genomic_DNA"/>
</dbReference>
<protein>
    <recommendedName>
        <fullName evidence="8">Acetyltransferase component of pyruvate dehydrogenase complex</fullName>
        <ecNumber evidence="8">2.3.1.12</ecNumber>
    </recommendedName>
</protein>
<keyword evidence="3 8" id="KW-0808">Transferase</keyword>